<sequence length="112" mass="12702">MRTPGVTSPKPLADCSSLQRDILVSTSEMGPSSGTALLRRLREEYEYDAVDLSKSTVYDNIRRLEGMGLLDREETTGRTNTYVVSEEGRSRLLAYRRWVVDSIPPMDPSERF</sequence>
<dbReference type="InterPro" id="IPR036390">
    <property type="entry name" value="WH_DNA-bd_sf"/>
</dbReference>
<dbReference type="Gene3D" id="1.10.10.10">
    <property type="entry name" value="Winged helix-like DNA-binding domain superfamily/Winged helix DNA-binding domain"/>
    <property type="match status" value="1"/>
</dbReference>
<evidence type="ECO:0000259" key="1">
    <source>
        <dbReference type="Pfam" id="PF03551"/>
    </source>
</evidence>
<dbReference type="Proteomes" id="UP001057580">
    <property type="component" value="Chromosome"/>
</dbReference>
<evidence type="ECO:0000313" key="2">
    <source>
        <dbReference type="EMBL" id="UWM54533.1"/>
    </source>
</evidence>
<proteinExistence type="predicted"/>
<dbReference type="InterPro" id="IPR036388">
    <property type="entry name" value="WH-like_DNA-bd_sf"/>
</dbReference>
<dbReference type="EMBL" id="CP104003">
    <property type="protein sequence ID" value="UWM54533.1"/>
    <property type="molecule type" value="Genomic_DNA"/>
</dbReference>
<feature type="domain" description="Transcription regulator PadR N-terminal" evidence="1">
    <location>
        <begin position="27"/>
        <end position="92"/>
    </location>
</feature>
<evidence type="ECO:0000313" key="3">
    <source>
        <dbReference type="Proteomes" id="UP001057580"/>
    </source>
</evidence>
<gene>
    <name evidence="2" type="ORF">N0B31_20725</name>
</gene>
<name>A0A9E7R4C1_9EURY</name>
<reference evidence="2" key="1">
    <citation type="submission" date="2022-09" db="EMBL/GenBank/DDBJ databases">
        <title>Diverse halophilic archaea isolated from saline environments.</title>
        <authorList>
            <person name="Cui H.-L."/>
        </authorList>
    </citation>
    <scope>NUCLEOTIDE SEQUENCE</scope>
    <source>
        <strain evidence="2">ZS-35-S2</strain>
    </source>
</reference>
<dbReference type="SUPFAM" id="SSF46785">
    <property type="entry name" value="Winged helix' DNA-binding domain"/>
    <property type="match status" value="1"/>
</dbReference>
<keyword evidence="3" id="KW-1185">Reference proteome</keyword>
<dbReference type="Pfam" id="PF03551">
    <property type="entry name" value="PadR"/>
    <property type="match status" value="1"/>
</dbReference>
<organism evidence="2 3">
    <name type="scientific">Salinirubellus salinus</name>
    <dbReference type="NCBI Taxonomy" id="1364945"/>
    <lineage>
        <taxon>Archaea</taxon>
        <taxon>Methanobacteriati</taxon>
        <taxon>Methanobacteriota</taxon>
        <taxon>Stenosarchaea group</taxon>
        <taxon>Halobacteria</taxon>
        <taxon>Halobacteriales</taxon>
        <taxon>Natronomonadaceae</taxon>
        <taxon>Salinirubellus</taxon>
    </lineage>
</organism>
<dbReference type="RefSeq" id="WP_260593553.1">
    <property type="nucleotide sequence ID" value="NZ_CP104003.1"/>
</dbReference>
<accession>A0A9E7R4C1</accession>
<dbReference type="GeneID" id="74944901"/>
<dbReference type="AlphaFoldDB" id="A0A9E7R4C1"/>
<dbReference type="InterPro" id="IPR005149">
    <property type="entry name" value="Tscrpt_reg_PadR_N"/>
</dbReference>
<dbReference type="KEGG" id="ssai:N0B31_20725"/>
<protein>
    <submittedName>
        <fullName evidence="2">PadR family transcriptional regulator</fullName>
    </submittedName>
</protein>